<sequence length="230" mass="26214">MSKLVDSQQLAFIKGRQIMDAVLIANEDSRLVTKKPRILCKLDIEKYMTISIGTFLRMTPLTFYDAEEDHLNILRLILVIFEGMSGLHVNWRKSFMYPVYEVPRMEILKSILEGEVGVLLTTYLGMPLGAKSKSIEIWDGVTEKRHLNDGKIPRVTDFFRSIDRFSGLETGHDRLQWLGNSTGIFKVGAAYGKLNHQICSYSNGPGDIYGMPRSPTRCLALCDYWLKKQS</sequence>
<proteinExistence type="predicted"/>
<evidence type="ECO:0008006" key="3">
    <source>
        <dbReference type="Google" id="ProtNLM"/>
    </source>
</evidence>
<dbReference type="Proteomes" id="UP001234989">
    <property type="component" value="Chromosome 10"/>
</dbReference>
<accession>A0AAF0USD6</accession>
<keyword evidence="2" id="KW-1185">Reference proteome</keyword>
<evidence type="ECO:0000313" key="1">
    <source>
        <dbReference type="EMBL" id="WMV51895.1"/>
    </source>
</evidence>
<gene>
    <name evidence="1" type="ORF">MTR67_045280</name>
</gene>
<dbReference type="AlphaFoldDB" id="A0AAF0USD6"/>
<protein>
    <recommendedName>
        <fullName evidence="3">Reverse transcriptase domain-containing protein</fullName>
    </recommendedName>
</protein>
<dbReference type="EMBL" id="CP133621">
    <property type="protein sequence ID" value="WMV51895.1"/>
    <property type="molecule type" value="Genomic_DNA"/>
</dbReference>
<organism evidence="1 2">
    <name type="scientific">Solanum verrucosum</name>
    <dbReference type="NCBI Taxonomy" id="315347"/>
    <lineage>
        <taxon>Eukaryota</taxon>
        <taxon>Viridiplantae</taxon>
        <taxon>Streptophyta</taxon>
        <taxon>Embryophyta</taxon>
        <taxon>Tracheophyta</taxon>
        <taxon>Spermatophyta</taxon>
        <taxon>Magnoliopsida</taxon>
        <taxon>eudicotyledons</taxon>
        <taxon>Gunneridae</taxon>
        <taxon>Pentapetalae</taxon>
        <taxon>asterids</taxon>
        <taxon>lamiids</taxon>
        <taxon>Solanales</taxon>
        <taxon>Solanaceae</taxon>
        <taxon>Solanoideae</taxon>
        <taxon>Solaneae</taxon>
        <taxon>Solanum</taxon>
    </lineage>
</organism>
<name>A0AAF0USD6_SOLVR</name>
<evidence type="ECO:0000313" key="2">
    <source>
        <dbReference type="Proteomes" id="UP001234989"/>
    </source>
</evidence>
<reference evidence="1" key="1">
    <citation type="submission" date="2023-08" db="EMBL/GenBank/DDBJ databases">
        <title>A de novo genome assembly of Solanum verrucosum Schlechtendal, a Mexican diploid species geographically isolated from the other diploid A-genome species in potato relatives.</title>
        <authorList>
            <person name="Hosaka K."/>
        </authorList>
    </citation>
    <scope>NUCLEOTIDE SEQUENCE</scope>
    <source>
        <tissue evidence="1">Young leaves</tissue>
    </source>
</reference>